<evidence type="ECO:0000313" key="9">
    <source>
        <dbReference type="EMBL" id="CAH1802227.1"/>
    </source>
</evidence>
<comment type="caution">
    <text evidence="9">The sequence shown here is derived from an EMBL/GenBank/DDBJ whole genome shotgun (WGS) entry which is preliminary data.</text>
</comment>
<keyword evidence="6" id="KW-0456">Lyase</keyword>
<evidence type="ECO:0000259" key="8">
    <source>
        <dbReference type="PROSITE" id="PS51144"/>
    </source>
</evidence>
<dbReference type="SMART" id="SM01057">
    <property type="entry name" value="Carb_anhydrase"/>
    <property type="match status" value="1"/>
</dbReference>
<dbReference type="InterPro" id="IPR036398">
    <property type="entry name" value="CA_dom_sf"/>
</dbReference>
<dbReference type="EC" id="4.2.1.1" evidence="2"/>
<dbReference type="Gene3D" id="3.10.200.10">
    <property type="entry name" value="Alpha carbonic anhydrase"/>
    <property type="match status" value="1"/>
</dbReference>
<evidence type="ECO:0000256" key="7">
    <source>
        <dbReference type="ARBA" id="ARBA00048348"/>
    </source>
</evidence>
<name>A0A8J1TLA3_OWEFU</name>
<dbReference type="GO" id="GO:0008270">
    <property type="term" value="F:zinc ion binding"/>
    <property type="evidence" value="ECO:0007669"/>
    <property type="project" value="InterPro"/>
</dbReference>
<evidence type="ECO:0000256" key="1">
    <source>
        <dbReference type="ARBA" id="ARBA00010718"/>
    </source>
</evidence>
<reference evidence="9" key="1">
    <citation type="submission" date="2022-03" db="EMBL/GenBank/DDBJ databases">
        <authorList>
            <person name="Martin C."/>
        </authorList>
    </citation>
    <scope>NUCLEOTIDE SEQUENCE</scope>
</reference>
<dbReference type="GO" id="GO:0005886">
    <property type="term" value="C:plasma membrane"/>
    <property type="evidence" value="ECO:0007669"/>
    <property type="project" value="TreeGrafter"/>
</dbReference>
<evidence type="ECO:0000313" key="10">
    <source>
        <dbReference type="Proteomes" id="UP000749559"/>
    </source>
</evidence>
<protein>
    <recommendedName>
        <fullName evidence="2">carbonic anhydrase</fullName>
        <ecNumber evidence="2">4.2.1.1</ecNumber>
    </recommendedName>
</protein>
<evidence type="ECO:0000256" key="4">
    <source>
        <dbReference type="ARBA" id="ARBA00022833"/>
    </source>
</evidence>
<dbReference type="OrthoDB" id="429145at2759"/>
<evidence type="ECO:0000256" key="2">
    <source>
        <dbReference type="ARBA" id="ARBA00012925"/>
    </source>
</evidence>
<proteinExistence type="inferred from homology"/>
<comment type="catalytic activity">
    <reaction evidence="7">
        <text>hydrogencarbonate + H(+) = CO2 + H2O</text>
        <dbReference type="Rhea" id="RHEA:10748"/>
        <dbReference type="ChEBI" id="CHEBI:15377"/>
        <dbReference type="ChEBI" id="CHEBI:15378"/>
        <dbReference type="ChEBI" id="CHEBI:16526"/>
        <dbReference type="ChEBI" id="CHEBI:17544"/>
        <dbReference type="EC" id="4.2.1.1"/>
    </reaction>
</comment>
<keyword evidence="4" id="KW-0862">Zinc</keyword>
<dbReference type="GO" id="GO:0004089">
    <property type="term" value="F:carbonate dehydratase activity"/>
    <property type="evidence" value="ECO:0007669"/>
    <property type="project" value="UniProtKB-EC"/>
</dbReference>
<keyword evidence="10" id="KW-1185">Reference proteome</keyword>
<dbReference type="InterPro" id="IPR023561">
    <property type="entry name" value="Carbonic_anhydrase_a-class"/>
</dbReference>
<sequence length="341" mass="38891">MKMQNFPTLRLILLLNVPQCWSIFTTTVGDTCTADWQYRGSLGEDKWSILCPQCKSNMQSPIDIKVSSLLYAPNLDLLSMEDYDTMRDVQVTNMGRSVFLDLRSAGEYWLSRGNLPGKYLADQMHFHWGSDSSRGSDHRVDGRQFPLEMHIVYDLMDQVKDREMIAAVSVLFEVSSEDNADLQPLIQALSLIKTQGQETTLSYFMLSKFLPRNLKRFYRYYGSLTTPPCLETVVWTVFKETVKVSERQLSVFRSLTYRDNDSGQNRQLANNFRKIQSLNGRIVYSTEDRSGVTAGAFAAIGLTVVILVIGLGAFFAFAWPKYKAKKMRAEDKQPIVETSIQ</sequence>
<dbReference type="EMBL" id="CAIIXF020000012">
    <property type="protein sequence ID" value="CAH1802227.1"/>
    <property type="molecule type" value="Genomic_DNA"/>
</dbReference>
<accession>A0A8J1TLA3</accession>
<dbReference type="FunFam" id="3.10.200.10:FF:000003">
    <property type="entry name" value="Carbonic anhydrase 12"/>
    <property type="match status" value="1"/>
</dbReference>
<keyword evidence="3" id="KW-0479">Metal-binding</keyword>
<dbReference type="Pfam" id="PF00194">
    <property type="entry name" value="Carb_anhydrase"/>
    <property type="match status" value="1"/>
</dbReference>
<evidence type="ECO:0000256" key="5">
    <source>
        <dbReference type="ARBA" id="ARBA00023180"/>
    </source>
</evidence>
<gene>
    <name evidence="9" type="ORF">OFUS_LOCUS25932</name>
</gene>
<comment type="similarity">
    <text evidence="1">Belongs to the alpha-carbonic anhydrase family.</text>
</comment>
<feature type="domain" description="Alpha-carbonic anhydrase" evidence="8">
    <location>
        <begin position="34"/>
        <end position="287"/>
    </location>
</feature>
<dbReference type="PROSITE" id="PS51144">
    <property type="entry name" value="ALPHA_CA_2"/>
    <property type="match status" value="1"/>
</dbReference>
<organism evidence="9 10">
    <name type="scientific">Owenia fusiformis</name>
    <name type="common">Polychaete worm</name>
    <dbReference type="NCBI Taxonomy" id="6347"/>
    <lineage>
        <taxon>Eukaryota</taxon>
        <taxon>Metazoa</taxon>
        <taxon>Spiralia</taxon>
        <taxon>Lophotrochozoa</taxon>
        <taxon>Annelida</taxon>
        <taxon>Polychaeta</taxon>
        <taxon>Sedentaria</taxon>
        <taxon>Canalipalpata</taxon>
        <taxon>Sabellida</taxon>
        <taxon>Oweniida</taxon>
        <taxon>Oweniidae</taxon>
        <taxon>Owenia</taxon>
    </lineage>
</organism>
<evidence type="ECO:0000256" key="6">
    <source>
        <dbReference type="ARBA" id="ARBA00023239"/>
    </source>
</evidence>
<dbReference type="CDD" id="cd00326">
    <property type="entry name" value="alpha_CA"/>
    <property type="match status" value="1"/>
</dbReference>
<dbReference type="AlphaFoldDB" id="A0A8J1TLA3"/>
<dbReference type="PANTHER" id="PTHR18952">
    <property type="entry name" value="CARBONIC ANHYDRASE"/>
    <property type="match status" value="1"/>
</dbReference>
<evidence type="ECO:0000256" key="3">
    <source>
        <dbReference type="ARBA" id="ARBA00022723"/>
    </source>
</evidence>
<dbReference type="SUPFAM" id="SSF51069">
    <property type="entry name" value="Carbonic anhydrase"/>
    <property type="match status" value="1"/>
</dbReference>
<dbReference type="Proteomes" id="UP000749559">
    <property type="component" value="Unassembled WGS sequence"/>
</dbReference>
<dbReference type="PANTHER" id="PTHR18952:SF265">
    <property type="entry name" value="CARBONIC ANHYDRASE"/>
    <property type="match status" value="1"/>
</dbReference>
<dbReference type="InterPro" id="IPR001148">
    <property type="entry name" value="CA_dom"/>
</dbReference>
<keyword evidence="5" id="KW-0325">Glycoprotein</keyword>